<protein>
    <submittedName>
        <fullName evidence="1">Kinetochore-associated Ndc80 complex subunit spc25</fullName>
    </submittedName>
</protein>
<accession>A0ACC2RJF1</accession>
<name>A0ACC2RJF1_9FUNG</name>
<organism evidence="1 2">
    <name type="scientific">Entomophthora muscae</name>
    <dbReference type="NCBI Taxonomy" id="34485"/>
    <lineage>
        <taxon>Eukaryota</taxon>
        <taxon>Fungi</taxon>
        <taxon>Fungi incertae sedis</taxon>
        <taxon>Zoopagomycota</taxon>
        <taxon>Entomophthoromycotina</taxon>
        <taxon>Entomophthoromycetes</taxon>
        <taxon>Entomophthorales</taxon>
        <taxon>Entomophthoraceae</taxon>
        <taxon>Entomophthora</taxon>
    </lineage>
</organism>
<comment type="caution">
    <text evidence="1">The sequence shown here is derived from an EMBL/GenBank/DDBJ whole genome shotgun (WGS) entry which is preliminary data.</text>
</comment>
<evidence type="ECO:0000313" key="1">
    <source>
        <dbReference type="EMBL" id="KAJ9050223.1"/>
    </source>
</evidence>
<gene>
    <name evidence="1" type="primary">SPC25_2</name>
    <name evidence="1" type="ORF">DSO57_1016551</name>
</gene>
<dbReference type="Proteomes" id="UP001165960">
    <property type="component" value="Unassembled WGS sequence"/>
</dbReference>
<keyword evidence="2" id="KW-1185">Reference proteome</keyword>
<dbReference type="EMBL" id="QTSX02007167">
    <property type="protein sequence ID" value="KAJ9050223.1"/>
    <property type="molecule type" value="Genomic_DNA"/>
</dbReference>
<evidence type="ECO:0000313" key="2">
    <source>
        <dbReference type="Proteomes" id="UP001165960"/>
    </source>
</evidence>
<reference evidence="1" key="1">
    <citation type="submission" date="2022-04" db="EMBL/GenBank/DDBJ databases">
        <title>Genome of the entomopathogenic fungus Entomophthora muscae.</title>
        <authorList>
            <person name="Elya C."/>
            <person name="Lovett B.R."/>
            <person name="Lee E."/>
            <person name="Macias A.M."/>
            <person name="Hajek A.E."/>
            <person name="De Bivort B.L."/>
            <person name="Kasson M.T."/>
            <person name="De Fine Licht H.H."/>
            <person name="Stajich J.E."/>
        </authorList>
    </citation>
    <scope>NUCLEOTIDE SEQUENCE</scope>
    <source>
        <strain evidence="1">Berkeley</strain>
    </source>
</reference>
<sequence>MEEQSRQSQAEYVAIERALCFTIKKPGQDLLSFKFTSVSEKNPKEVCKVTLNISSSNYSFVECRPTINKAEEHLAQLNESRDILEFLVSMRQGFQDFYRSAC</sequence>
<proteinExistence type="predicted"/>